<proteinExistence type="inferred from homology"/>
<keyword evidence="8" id="KW-0406">Ion transport</keyword>
<accession>A0A381YW67</accession>
<dbReference type="PANTHER" id="PTHR42985:SF47">
    <property type="entry name" value="INTEGRAL MEMBRANE TRANSPORT PROTEIN"/>
    <property type="match status" value="1"/>
</dbReference>
<dbReference type="PROSITE" id="PS50283">
    <property type="entry name" value="NA_SOLUT_SYMP_3"/>
    <property type="match status" value="1"/>
</dbReference>
<feature type="transmembrane region" description="Helical" evidence="11">
    <location>
        <begin position="6"/>
        <end position="22"/>
    </location>
</feature>
<evidence type="ECO:0000256" key="6">
    <source>
        <dbReference type="ARBA" id="ARBA00022989"/>
    </source>
</evidence>
<feature type="transmembrane region" description="Helical" evidence="11">
    <location>
        <begin position="412"/>
        <end position="431"/>
    </location>
</feature>
<comment type="subcellular location">
    <subcellularLocation>
        <location evidence="1">Cell membrane</location>
        <topology evidence="1">Multi-pass membrane protein</topology>
    </subcellularLocation>
</comment>
<feature type="transmembrane region" description="Helical" evidence="11">
    <location>
        <begin position="42"/>
        <end position="66"/>
    </location>
</feature>
<evidence type="ECO:0000256" key="5">
    <source>
        <dbReference type="ARBA" id="ARBA00022692"/>
    </source>
</evidence>
<feature type="transmembrane region" description="Helical" evidence="11">
    <location>
        <begin position="72"/>
        <end position="92"/>
    </location>
</feature>
<keyword evidence="3" id="KW-0813">Transport</keyword>
<protein>
    <recommendedName>
        <fullName evidence="13">Sodium:solute symporter</fullName>
    </recommendedName>
</protein>
<evidence type="ECO:0000256" key="9">
    <source>
        <dbReference type="ARBA" id="ARBA00023136"/>
    </source>
</evidence>
<dbReference type="CDD" id="cd11493">
    <property type="entry name" value="SLC5sbd_NIS-like_u1"/>
    <property type="match status" value="1"/>
</dbReference>
<evidence type="ECO:0000256" key="10">
    <source>
        <dbReference type="ARBA" id="ARBA00023201"/>
    </source>
</evidence>
<gene>
    <name evidence="12" type="ORF">METZ01_LOCUS134109</name>
</gene>
<dbReference type="GO" id="GO:0015293">
    <property type="term" value="F:symporter activity"/>
    <property type="evidence" value="ECO:0007669"/>
    <property type="project" value="TreeGrafter"/>
</dbReference>
<evidence type="ECO:0000256" key="2">
    <source>
        <dbReference type="ARBA" id="ARBA00006434"/>
    </source>
</evidence>
<keyword evidence="5 11" id="KW-0812">Transmembrane</keyword>
<feature type="transmembrane region" description="Helical" evidence="11">
    <location>
        <begin position="148"/>
        <end position="169"/>
    </location>
</feature>
<feature type="transmembrane region" description="Helical" evidence="11">
    <location>
        <begin position="275"/>
        <end position="296"/>
    </location>
</feature>
<feature type="transmembrane region" description="Helical" evidence="11">
    <location>
        <begin position="181"/>
        <end position="199"/>
    </location>
</feature>
<keyword evidence="10" id="KW-0739">Sodium transport</keyword>
<dbReference type="InterPro" id="IPR001734">
    <property type="entry name" value="Na/solute_symporter"/>
</dbReference>
<dbReference type="InterPro" id="IPR051163">
    <property type="entry name" value="Sodium:Solute_Symporter_SSF"/>
</dbReference>
<dbReference type="Pfam" id="PF00474">
    <property type="entry name" value="SSF"/>
    <property type="match status" value="1"/>
</dbReference>
<keyword evidence="4" id="KW-1003">Cell membrane</keyword>
<dbReference type="EMBL" id="UINC01019215">
    <property type="protein sequence ID" value="SVA81255.1"/>
    <property type="molecule type" value="Genomic_DNA"/>
</dbReference>
<dbReference type="GO" id="GO:0005886">
    <property type="term" value="C:plasma membrane"/>
    <property type="evidence" value="ECO:0007669"/>
    <property type="project" value="UniProtKB-SubCell"/>
</dbReference>
<feature type="transmembrane region" description="Helical" evidence="11">
    <location>
        <begin position="359"/>
        <end position="377"/>
    </location>
</feature>
<evidence type="ECO:0000256" key="1">
    <source>
        <dbReference type="ARBA" id="ARBA00004651"/>
    </source>
</evidence>
<keyword evidence="6 11" id="KW-1133">Transmembrane helix</keyword>
<dbReference type="PANTHER" id="PTHR42985">
    <property type="entry name" value="SODIUM-COUPLED MONOCARBOXYLATE TRANSPORTER"/>
    <property type="match status" value="1"/>
</dbReference>
<keyword evidence="7" id="KW-0915">Sodium</keyword>
<dbReference type="InterPro" id="IPR038377">
    <property type="entry name" value="Na/Glc_symporter_sf"/>
</dbReference>
<feature type="transmembrane region" description="Helical" evidence="11">
    <location>
        <begin position="230"/>
        <end position="254"/>
    </location>
</feature>
<feature type="transmembrane region" description="Helical" evidence="11">
    <location>
        <begin position="383"/>
        <end position="405"/>
    </location>
</feature>
<dbReference type="GO" id="GO:0006814">
    <property type="term" value="P:sodium ion transport"/>
    <property type="evidence" value="ECO:0007669"/>
    <property type="project" value="UniProtKB-KW"/>
</dbReference>
<evidence type="ECO:0000256" key="11">
    <source>
        <dbReference type="SAM" id="Phobius"/>
    </source>
</evidence>
<evidence type="ECO:0000256" key="7">
    <source>
        <dbReference type="ARBA" id="ARBA00023053"/>
    </source>
</evidence>
<evidence type="ECO:0000313" key="12">
    <source>
        <dbReference type="EMBL" id="SVA81255.1"/>
    </source>
</evidence>
<sequence length="462" mass="50479">MHWIDLFIILIFLAGFSIYGIYQSRFNKSSEDYFLGGRNLPWPVAMLSIVATETSVLTFISVPGLAYRDDWFFLQLAIGYIIGRVIVSLFLLPQYFKSGVNSIYEIIGHKFGPEIQKVASGIFLITRVLADGVRFLATAVVVQVITGWSLTLAVLVIGAVTLIYTLSGGIKTVVWVDSIQFILYLFGGVASIFILLNYIDQSLFEAISALSGQGKLAIFNWKGDLLREPYLFISALLGGALLSFSSHGVDYMMVQRVLGTKDLDSAKKAMIGSGIFVFIQFGVFLLAGSLIFVLMGGVELERDREFTSFIVNYLPIGLKGVLLAGVLSAAMSTLSSSINSLASSTVTDWLGGNQSIQKSQIISLIWGLILIGIALLFDESDSAIVIVGLQIASFTYGGLLGLFLLSKINRKFHPISLVTGLIASFLIVFYLNQIGIAWTWFIGVAVVVNFTVTHIVNLVFDN</sequence>
<evidence type="ECO:0008006" key="13">
    <source>
        <dbReference type="Google" id="ProtNLM"/>
    </source>
</evidence>
<reference evidence="12" key="1">
    <citation type="submission" date="2018-05" db="EMBL/GenBank/DDBJ databases">
        <authorList>
            <person name="Lanie J.A."/>
            <person name="Ng W.-L."/>
            <person name="Kazmierczak K.M."/>
            <person name="Andrzejewski T.M."/>
            <person name="Davidsen T.M."/>
            <person name="Wayne K.J."/>
            <person name="Tettelin H."/>
            <person name="Glass J.I."/>
            <person name="Rusch D."/>
            <person name="Podicherti R."/>
            <person name="Tsui H.-C.T."/>
            <person name="Winkler M.E."/>
        </authorList>
    </citation>
    <scope>NUCLEOTIDE SEQUENCE</scope>
</reference>
<name>A0A381YW67_9ZZZZ</name>
<organism evidence="12">
    <name type="scientific">marine metagenome</name>
    <dbReference type="NCBI Taxonomy" id="408172"/>
    <lineage>
        <taxon>unclassified sequences</taxon>
        <taxon>metagenomes</taxon>
        <taxon>ecological metagenomes</taxon>
    </lineage>
</organism>
<dbReference type="AlphaFoldDB" id="A0A381YW67"/>
<dbReference type="Gene3D" id="1.20.1730.10">
    <property type="entry name" value="Sodium/glucose cotransporter"/>
    <property type="match status" value="1"/>
</dbReference>
<feature type="transmembrane region" description="Helical" evidence="11">
    <location>
        <begin position="316"/>
        <end position="338"/>
    </location>
</feature>
<evidence type="ECO:0000256" key="3">
    <source>
        <dbReference type="ARBA" id="ARBA00022448"/>
    </source>
</evidence>
<evidence type="ECO:0000256" key="4">
    <source>
        <dbReference type="ARBA" id="ARBA00022475"/>
    </source>
</evidence>
<comment type="similarity">
    <text evidence="2">Belongs to the sodium:solute symporter (SSF) (TC 2.A.21) family.</text>
</comment>
<evidence type="ECO:0000256" key="8">
    <source>
        <dbReference type="ARBA" id="ARBA00023065"/>
    </source>
</evidence>
<keyword evidence="9 11" id="KW-0472">Membrane</keyword>
<feature type="transmembrane region" description="Helical" evidence="11">
    <location>
        <begin position="437"/>
        <end position="460"/>
    </location>
</feature>